<dbReference type="Proteomes" id="UP000683360">
    <property type="component" value="Unassembled WGS sequence"/>
</dbReference>
<dbReference type="Pfam" id="PF13578">
    <property type="entry name" value="Methyltransf_24"/>
    <property type="match status" value="2"/>
</dbReference>
<evidence type="ECO:0000256" key="3">
    <source>
        <dbReference type="ARBA" id="ARBA00022679"/>
    </source>
</evidence>
<keyword evidence="8" id="KW-1185">Reference proteome</keyword>
<evidence type="ECO:0000259" key="6">
    <source>
        <dbReference type="Pfam" id="PF09258"/>
    </source>
</evidence>
<dbReference type="InterPro" id="IPR004263">
    <property type="entry name" value="Exostosin"/>
</dbReference>
<evidence type="ECO:0000313" key="7">
    <source>
        <dbReference type="EMBL" id="CAG2255617.1"/>
    </source>
</evidence>
<evidence type="ECO:0000256" key="2">
    <source>
        <dbReference type="ARBA" id="ARBA00010271"/>
    </source>
</evidence>
<evidence type="ECO:0000256" key="4">
    <source>
        <dbReference type="ARBA" id="ARBA00023136"/>
    </source>
</evidence>
<organism evidence="7 8">
    <name type="scientific">Mytilus edulis</name>
    <name type="common">Blue mussel</name>
    <dbReference type="NCBI Taxonomy" id="6550"/>
    <lineage>
        <taxon>Eukaryota</taxon>
        <taxon>Metazoa</taxon>
        <taxon>Spiralia</taxon>
        <taxon>Lophotrochozoa</taxon>
        <taxon>Mollusca</taxon>
        <taxon>Bivalvia</taxon>
        <taxon>Autobranchia</taxon>
        <taxon>Pteriomorphia</taxon>
        <taxon>Mytilida</taxon>
        <taxon>Mytiloidea</taxon>
        <taxon>Mytilidae</taxon>
        <taxon>Mytilinae</taxon>
        <taxon>Mytilus</taxon>
    </lineage>
</organism>
<dbReference type="InterPro" id="IPR029044">
    <property type="entry name" value="Nucleotide-diphossugar_trans"/>
</dbReference>
<dbReference type="SUPFAM" id="SSF53335">
    <property type="entry name" value="S-adenosyl-L-methionine-dependent methyltransferases"/>
    <property type="match status" value="3"/>
</dbReference>
<dbReference type="Gene3D" id="3.90.550.10">
    <property type="entry name" value="Spore Coat Polysaccharide Biosynthesis Protein SpsA, Chain A"/>
    <property type="match status" value="1"/>
</dbReference>
<accession>A0A8S3VCG0</accession>
<dbReference type="GO" id="GO:0001888">
    <property type="term" value="F:glucuronyl-galactosyl-proteoglycan 4-alpha-N-acetylglucosaminyltransferase activity"/>
    <property type="evidence" value="ECO:0007669"/>
    <property type="project" value="UniProtKB-EC"/>
</dbReference>
<dbReference type="PANTHER" id="PTHR48261:SF2">
    <property type="entry name" value="ACETYLGLUCOSAMINYLTRANSFERASE"/>
    <property type="match status" value="1"/>
</dbReference>
<proteinExistence type="inferred from homology"/>
<comment type="caution">
    <text evidence="7">The sequence shown here is derived from an EMBL/GenBank/DDBJ whole genome shotgun (WGS) entry which is preliminary data.</text>
</comment>
<dbReference type="InterPro" id="IPR029063">
    <property type="entry name" value="SAM-dependent_MTases_sf"/>
</dbReference>
<gene>
    <name evidence="7" type="ORF">MEDL_67015</name>
</gene>
<comment type="similarity">
    <text evidence="2">Belongs to the glycosyltransferase 47 family.</text>
</comment>
<dbReference type="EMBL" id="CAJPWZ010003279">
    <property type="protein sequence ID" value="CAG2255617.1"/>
    <property type="molecule type" value="Genomic_DNA"/>
</dbReference>
<dbReference type="InterPro" id="IPR015338">
    <property type="entry name" value="GT64_dom"/>
</dbReference>
<dbReference type="OrthoDB" id="6074443at2759"/>
<evidence type="ECO:0000313" key="8">
    <source>
        <dbReference type="Proteomes" id="UP000683360"/>
    </source>
</evidence>
<dbReference type="SUPFAM" id="SSF53448">
    <property type="entry name" value="Nucleotide-diphospho-sugar transferases"/>
    <property type="match status" value="1"/>
</dbReference>
<evidence type="ECO:0000256" key="1">
    <source>
        <dbReference type="ARBA" id="ARBA00004648"/>
    </source>
</evidence>
<sequence length="1292" mass="148512">MYRNICKKKYLLLLLTICVSSSLFYYVHFTSFNKKTKRLETNINQGIWNLTSPDFTYGNISSVLNELNELDALIRTKVPESEIFGNIYSGKATQQIQGYITAIKDFNKKYPIRNICEIGFAGGHSATVFLYTVYGESYTAFDKWENSLYEDTSLTWIKNKFSNRQITIIKGDSTKTVPKFKGECDVIHIDGAHHANFPQLDTINMMRIASVNNLLLIDDCTNSWPSVTKAVKHLIKNDLVYDMKQYIATGWSHRGSQKGWCIGHYKKTWSINQVVQNSLNLFSYKQPFLKSFGNFETNSFVFLNKEFCMPSWQGQECEEQIFTPCSKLSDECFYNDQSGVLAVSCDRWHKAQRVKHLAWDYRDRNIDINNHIKAINYHEILPFDLGDVIEIGAGPFTQSKSILRNKIVSSITLLEPMAFHYINHVGNCFYKTGSFESLPTTILAIPANELLNHTRKYDTVVMINGIENVYDALNILNIAVTLLKENGVFIWHERLWDDYRGIAKSPDDREFHIHPLRIKSIVAKQVMTMFEELFLSWDTNSRTLKNEGVYFIGQKLSKQMTSNIPEHDACFDRNEGKQTIIFFISNSNYTFLTEEIKMADQSVNTKRIILIQTESMNTNMSHIFKFTKVQILISHQHLPNWESEIKHYASPCVRIHPHLSSVLLNSFDTVCVGTNAAVTLVLMGYSTKRLPNYEIILQAYAKMDTINQIILIWNNKNEPFLNPYYDIPITFITPEENSMNNRFNVSEHLHTDAVLIVDDDVLLNEALISLILYRWIENTDRLLGLDGRFVLPGNKYSGYGRRHRDSPLVIGKTMLFHRKYLEQYMNDQVLVEWNRPRFCEDISMNALIFNATKLKPIIVQMNDYCYRTNLPEVDGLSIAIPANKWIDKRSICVQWVFSYNKSVTIETKVTFEGDNQDSLYKLLDELDVTIRRKSPESKIYGNIYNGKGKIQVESYISAIKEFSKKYPIRTICEIGFAGGHSATLFLHSTDSASYTAFDMWDRAEYEDSAIAWIRKRFSDRQISLVKGDSTKTVPQFAGKCDLIHVDGAHHAHFPQTDMKNMARVASVNNLLLLDDCSKSWPAVLKGVDYLKNNDLVHDIEMHVPKGWIYRGAQKGWCIGSYKVKSQTINTTPVNDLPKSITFLDKTFCRPPWHGDTCAVNDNKQCSQWSDECFYSNVTGTLSVSCERWHGAQSVEQVTWNQRETATDRNEAHAKSFNFYQSLPDNLGDIIELGAGPFTQSQTILKDKNATSITLVEPMAFHYMTHVKRCFYKNGTFMNLPTTLLSIPAEELK</sequence>
<reference evidence="7" key="1">
    <citation type="submission" date="2021-03" db="EMBL/GenBank/DDBJ databases">
        <authorList>
            <person name="Bekaert M."/>
        </authorList>
    </citation>
    <scope>NUCLEOTIDE SEQUENCE</scope>
</reference>
<dbReference type="PANTHER" id="PTHR48261">
    <property type="entry name" value="ACETYLGLUCOSAMINYLTRANSFERASE"/>
    <property type="match status" value="1"/>
</dbReference>
<dbReference type="EC" id="2.4.1.223" evidence="7"/>
<dbReference type="GO" id="GO:0005789">
    <property type="term" value="C:endoplasmic reticulum membrane"/>
    <property type="evidence" value="ECO:0007669"/>
    <property type="project" value="UniProtKB-SubCell"/>
</dbReference>
<dbReference type="Pfam" id="PF09258">
    <property type="entry name" value="Glyco_transf_64"/>
    <property type="match status" value="1"/>
</dbReference>
<keyword evidence="3 7" id="KW-0808">Transferase</keyword>
<protein>
    <submittedName>
        <fullName evidence="7">EXTL3</fullName>
        <ecNumber evidence="7">2.4.1.223</ecNumber>
        <ecNumber evidence="7">2.4.1.224</ecNumber>
    </submittedName>
</protein>
<keyword evidence="7" id="KW-0328">Glycosyltransferase</keyword>
<dbReference type="GO" id="GO:1901135">
    <property type="term" value="P:carbohydrate derivative metabolic process"/>
    <property type="evidence" value="ECO:0007669"/>
    <property type="project" value="UniProtKB-ARBA"/>
</dbReference>
<keyword evidence="4" id="KW-0472">Membrane</keyword>
<evidence type="ECO:0000256" key="5">
    <source>
        <dbReference type="ARBA" id="ARBA00023157"/>
    </source>
</evidence>
<keyword evidence="5" id="KW-1015">Disulfide bond</keyword>
<dbReference type="GO" id="GO:0050508">
    <property type="term" value="F:glucuronosyl-N-acetylglucosaminyl-proteoglycan 4-alpha-N-acetylglucosaminyltransferase activity"/>
    <property type="evidence" value="ECO:0007669"/>
    <property type="project" value="UniProtKB-EC"/>
</dbReference>
<dbReference type="Gene3D" id="3.40.50.150">
    <property type="entry name" value="Vaccinia Virus protein VP39"/>
    <property type="match status" value="2"/>
</dbReference>
<feature type="domain" description="Glycosyl transferase 64" evidence="6">
    <location>
        <begin position="679"/>
        <end position="894"/>
    </location>
</feature>
<name>A0A8S3VCG0_MYTED</name>
<comment type="subcellular location">
    <subcellularLocation>
        <location evidence="1">Endoplasmic reticulum membrane</location>
        <topology evidence="1">Single-pass type II membrane protein</topology>
    </subcellularLocation>
</comment>
<dbReference type="EC" id="2.4.1.224" evidence="7"/>